<evidence type="ECO:0000256" key="3">
    <source>
        <dbReference type="ARBA" id="ARBA00022777"/>
    </source>
</evidence>
<evidence type="ECO:0000256" key="5">
    <source>
        <dbReference type="ARBA" id="ARBA00037982"/>
    </source>
</evidence>
<organism evidence="7 8">
    <name type="scientific">Flavobacterium album</name>
    <dbReference type="NCBI Taxonomy" id="2175091"/>
    <lineage>
        <taxon>Bacteria</taxon>
        <taxon>Pseudomonadati</taxon>
        <taxon>Bacteroidota</taxon>
        <taxon>Flavobacteriia</taxon>
        <taxon>Flavobacteriales</taxon>
        <taxon>Flavobacteriaceae</taxon>
        <taxon>Flavobacterium</taxon>
    </lineage>
</organism>
<dbReference type="SUPFAM" id="SSF56112">
    <property type="entry name" value="Protein kinase-like (PK-like)"/>
    <property type="match status" value="1"/>
</dbReference>
<gene>
    <name evidence="7" type="ORF">HYN59_14795</name>
</gene>
<accession>A0A2S1R0Z1</accession>
<dbReference type="PROSITE" id="PS50011">
    <property type="entry name" value="PROTEIN_KINASE_DOM"/>
    <property type="match status" value="1"/>
</dbReference>
<reference evidence="7 8" key="1">
    <citation type="submission" date="2018-04" db="EMBL/GenBank/DDBJ databases">
        <title>Genome sequencing of Flavobacterium sp. HYN0059.</title>
        <authorList>
            <person name="Yi H."/>
            <person name="Baek C."/>
        </authorList>
    </citation>
    <scope>NUCLEOTIDE SEQUENCE [LARGE SCALE GENOMIC DNA]</scope>
    <source>
        <strain evidence="7 8">HYN0059</strain>
    </source>
</reference>
<keyword evidence="4" id="KW-0067">ATP-binding</keyword>
<dbReference type="Proteomes" id="UP000244929">
    <property type="component" value="Chromosome"/>
</dbReference>
<dbReference type="Pfam" id="PF00069">
    <property type="entry name" value="Pkinase"/>
    <property type="match status" value="1"/>
</dbReference>
<dbReference type="KEGG" id="falb:HYN59_14795"/>
<dbReference type="InterPro" id="IPR011009">
    <property type="entry name" value="Kinase-like_dom_sf"/>
</dbReference>
<keyword evidence="8" id="KW-1185">Reference proteome</keyword>
<dbReference type="RefSeq" id="WP_108779020.1">
    <property type="nucleotide sequence ID" value="NZ_CP029186.1"/>
</dbReference>
<dbReference type="AlphaFoldDB" id="A0A2S1R0Z1"/>
<sequence length="434" mass="49959">MKIEAVNRIIHDRSGFGIIHEVRAEDGNLYARKTFQPNHAVAKEDYDLFKRRFAREVRVQQKLSSDFIIPIVHAELNEDEPWFLMPIASKTYQEEITLCKLQRRAPEGLSDILNCLEYLHARGFIHRDIKPGNILFHDNKWKLADMGLITSDPELTTTFVTGSGLAYGSLPYMAPEQYTDFQNVTSSADIYSFGAILHDIYDGTQRKPYSRLSSRGAIGVIIEKCTEEVPQNRFENVSILRDVLLSKLSKVEVSKELHEEAELLINSLKDYPNWSLDNFDYFVTSLERTPELKNAIFYDINIKFIGDSLKINERHWNRFAKSYLAWINDTSFNFDYCDVVIGHVKTIYDITVDLSIKAECTFVGAELAVSHNRWYCMGRVLDMCSPDISENLAERIAIEIYARPNSAKRNFIRCVEGLNASLARYHKEIINSLN</sequence>
<dbReference type="GO" id="GO:0005524">
    <property type="term" value="F:ATP binding"/>
    <property type="evidence" value="ECO:0007669"/>
    <property type="project" value="UniProtKB-KW"/>
</dbReference>
<keyword evidence="2" id="KW-0547">Nucleotide-binding</keyword>
<evidence type="ECO:0000256" key="4">
    <source>
        <dbReference type="ARBA" id="ARBA00022840"/>
    </source>
</evidence>
<evidence type="ECO:0000259" key="6">
    <source>
        <dbReference type="PROSITE" id="PS50011"/>
    </source>
</evidence>
<dbReference type="SMART" id="SM00220">
    <property type="entry name" value="S_TKc"/>
    <property type="match status" value="1"/>
</dbReference>
<dbReference type="OrthoDB" id="9813021at2"/>
<dbReference type="GO" id="GO:0004672">
    <property type="term" value="F:protein kinase activity"/>
    <property type="evidence" value="ECO:0007669"/>
    <property type="project" value="InterPro"/>
</dbReference>
<comment type="similarity">
    <text evidence="5">Belongs to the protein kinase superfamily. Ser/Thr protein kinase family. GCN2 subfamily.</text>
</comment>
<evidence type="ECO:0000313" key="8">
    <source>
        <dbReference type="Proteomes" id="UP000244929"/>
    </source>
</evidence>
<protein>
    <recommendedName>
        <fullName evidence="6">Protein kinase domain-containing protein</fullName>
    </recommendedName>
</protein>
<proteinExistence type="inferred from homology"/>
<keyword evidence="3" id="KW-0418">Kinase</keyword>
<keyword evidence="1" id="KW-0808">Transferase</keyword>
<name>A0A2S1R0Z1_9FLAO</name>
<evidence type="ECO:0000256" key="1">
    <source>
        <dbReference type="ARBA" id="ARBA00022679"/>
    </source>
</evidence>
<dbReference type="InterPro" id="IPR050339">
    <property type="entry name" value="CC_SR_Kinase"/>
</dbReference>
<dbReference type="Gene3D" id="1.10.510.10">
    <property type="entry name" value="Transferase(Phosphotransferase) domain 1"/>
    <property type="match status" value="1"/>
</dbReference>
<dbReference type="PANTHER" id="PTHR11042">
    <property type="entry name" value="EUKARYOTIC TRANSLATION INITIATION FACTOR 2-ALPHA KINASE EIF2-ALPHA KINASE -RELATED"/>
    <property type="match status" value="1"/>
</dbReference>
<dbReference type="PROSITE" id="PS00108">
    <property type="entry name" value="PROTEIN_KINASE_ST"/>
    <property type="match status" value="1"/>
</dbReference>
<dbReference type="InterPro" id="IPR000719">
    <property type="entry name" value="Prot_kinase_dom"/>
</dbReference>
<evidence type="ECO:0000256" key="2">
    <source>
        <dbReference type="ARBA" id="ARBA00022741"/>
    </source>
</evidence>
<dbReference type="EMBL" id="CP029186">
    <property type="protein sequence ID" value="AWH86297.1"/>
    <property type="molecule type" value="Genomic_DNA"/>
</dbReference>
<dbReference type="InterPro" id="IPR008271">
    <property type="entry name" value="Ser/Thr_kinase_AS"/>
</dbReference>
<dbReference type="GO" id="GO:0005737">
    <property type="term" value="C:cytoplasm"/>
    <property type="evidence" value="ECO:0007669"/>
    <property type="project" value="TreeGrafter"/>
</dbReference>
<feature type="domain" description="Protein kinase" evidence="6">
    <location>
        <begin position="5"/>
        <end position="264"/>
    </location>
</feature>
<evidence type="ECO:0000313" key="7">
    <source>
        <dbReference type="EMBL" id="AWH86297.1"/>
    </source>
</evidence>